<dbReference type="PANTHER" id="PTHR43845">
    <property type="entry name" value="BLR5969 PROTEIN"/>
    <property type="match status" value="1"/>
</dbReference>
<evidence type="ECO:0000313" key="3">
    <source>
        <dbReference type="EMBL" id="MFC4495748.1"/>
    </source>
</evidence>
<name>A0ABV9ABK6_9ACTN</name>
<dbReference type="InterPro" id="IPR042099">
    <property type="entry name" value="ANL_N_sf"/>
</dbReference>
<evidence type="ECO:0000259" key="2">
    <source>
        <dbReference type="Pfam" id="PF00501"/>
    </source>
</evidence>
<protein>
    <submittedName>
        <fullName evidence="3">AMP-binding protein</fullName>
    </submittedName>
</protein>
<dbReference type="Pfam" id="PF00501">
    <property type="entry name" value="AMP-binding"/>
    <property type="match status" value="1"/>
</dbReference>
<keyword evidence="4" id="KW-1185">Reference proteome</keyword>
<accession>A0ABV9ABK6</accession>
<reference evidence="4" key="1">
    <citation type="journal article" date="2019" name="Int. J. Syst. Evol. Microbiol.">
        <title>The Global Catalogue of Microorganisms (GCM) 10K type strain sequencing project: providing services to taxonomists for standard genome sequencing and annotation.</title>
        <authorList>
            <consortium name="The Broad Institute Genomics Platform"/>
            <consortium name="The Broad Institute Genome Sequencing Center for Infectious Disease"/>
            <person name="Wu L."/>
            <person name="Ma J."/>
        </authorList>
    </citation>
    <scope>NUCLEOTIDE SEQUENCE [LARGE SCALE GENOMIC DNA]</scope>
    <source>
        <strain evidence="4">CGMCC 4.7357</strain>
    </source>
</reference>
<dbReference type="EMBL" id="JBHSFH010000007">
    <property type="protein sequence ID" value="MFC4495748.1"/>
    <property type="molecule type" value="Genomic_DNA"/>
</dbReference>
<sequence length="415" mass="45000">MSLTASEEPTPASGREPLDAGRVRELLARMDDMPSLGPLYEKARSLPAPRLGDLPVLTKDDFRSALPDTVRRARARGHGSLVLGSGGTTSAPKLSLVPSGQMIGEIREVWDPLDSDDVLVNYDTPGRLCSSHAFFNALAHSSGAVSVPLGAIEDRQLPEWMGMVHRLGATALNATQSQIAHLLETCVAAGISPGFRKLLWTGEPFGAAALETTRRILPDAELYGCYGSTETWVIGHNGPGCDLDTFHLVPYQHVELDDGLVLVTNLHPECVNPVLRYRIGDRGEFTACSCGRTDAALRVLGRDDPQMKFLSILVTPQEIEEAALTDPDVTGVQIALFDHGSPSERMELRVKVRDGAPAAEVEARVGETVLTQVYRMGYEVETEAPQAFSVRVTGRFSINERSQKTPLLVKDSPLE</sequence>
<gene>
    <name evidence="3" type="ORF">ACFPA8_16590</name>
</gene>
<feature type="region of interest" description="Disordered" evidence="1">
    <location>
        <begin position="1"/>
        <end position="20"/>
    </location>
</feature>
<proteinExistence type="predicted"/>
<comment type="caution">
    <text evidence="3">The sequence shown here is derived from an EMBL/GenBank/DDBJ whole genome shotgun (WGS) entry which is preliminary data.</text>
</comment>
<evidence type="ECO:0000313" key="4">
    <source>
        <dbReference type="Proteomes" id="UP001595997"/>
    </source>
</evidence>
<dbReference type="Proteomes" id="UP001595997">
    <property type="component" value="Unassembled WGS sequence"/>
</dbReference>
<dbReference type="InterPro" id="IPR000873">
    <property type="entry name" value="AMP-dep_synth/lig_dom"/>
</dbReference>
<organism evidence="3 4">
    <name type="scientific">Streptomyces ovatisporus</name>
    <dbReference type="NCBI Taxonomy" id="1128682"/>
    <lineage>
        <taxon>Bacteria</taxon>
        <taxon>Bacillati</taxon>
        <taxon>Actinomycetota</taxon>
        <taxon>Actinomycetes</taxon>
        <taxon>Kitasatosporales</taxon>
        <taxon>Streptomycetaceae</taxon>
        <taxon>Streptomyces</taxon>
    </lineage>
</organism>
<evidence type="ECO:0000256" key="1">
    <source>
        <dbReference type="SAM" id="MobiDB-lite"/>
    </source>
</evidence>
<dbReference type="RefSeq" id="WP_386449045.1">
    <property type="nucleotide sequence ID" value="NZ_JBHSFH010000007.1"/>
</dbReference>
<dbReference type="SUPFAM" id="SSF56801">
    <property type="entry name" value="Acetyl-CoA synthetase-like"/>
    <property type="match status" value="1"/>
</dbReference>
<dbReference type="PANTHER" id="PTHR43845:SF1">
    <property type="entry name" value="BLR5969 PROTEIN"/>
    <property type="match status" value="1"/>
</dbReference>
<dbReference type="Gene3D" id="3.40.50.12780">
    <property type="entry name" value="N-terminal domain of ligase-like"/>
    <property type="match status" value="1"/>
</dbReference>
<feature type="domain" description="AMP-dependent synthetase/ligase" evidence="2">
    <location>
        <begin position="85"/>
        <end position="237"/>
    </location>
</feature>